<feature type="transmembrane region" description="Helical" evidence="6">
    <location>
        <begin position="524"/>
        <end position="548"/>
    </location>
</feature>
<reference evidence="7 8" key="1">
    <citation type="journal article" date="2024" name="Nat. Commun.">
        <title>Phylogenomics reveals the evolutionary origins of lichenization in chlorophyte algae.</title>
        <authorList>
            <person name="Puginier C."/>
            <person name="Libourel C."/>
            <person name="Otte J."/>
            <person name="Skaloud P."/>
            <person name="Haon M."/>
            <person name="Grisel S."/>
            <person name="Petersen M."/>
            <person name="Berrin J.G."/>
            <person name="Delaux P.M."/>
            <person name="Dal Grande F."/>
            <person name="Keller J."/>
        </authorList>
    </citation>
    <scope>NUCLEOTIDE SEQUENCE [LARGE SCALE GENOMIC DNA]</scope>
    <source>
        <strain evidence="7 8">SAG 216-7</strain>
    </source>
</reference>
<feature type="transmembrane region" description="Helical" evidence="6">
    <location>
        <begin position="392"/>
        <end position="416"/>
    </location>
</feature>
<feature type="transmembrane region" description="Helical" evidence="6">
    <location>
        <begin position="95"/>
        <end position="119"/>
    </location>
</feature>
<keyword evidence="5 6" id="KW-0472">Membrane</keyword>
<dbReference type="Proteomes" id="UP001491310">
    <property type="component" value="Unassembled WGS sequence"/>
</dbReference>
<sequence>MHWQLTVGVIRCVVQLTVLGYILVPIFTYNLWWLVVLYAFFMLFVGCLEAVQRPAYTYKGMLVQTLSCVGSSAGVFLCYTLLFVVRTQPWWAPQYFIPILGMMLGNSISGVSVGLSALLEDFNVGKDRIEQLLALGATRWEATQASIQRCVRMALTPILNQMNVVGIVSIPGMMTGQILSGSDPSQAARYQMIIMFIISASTGVGAVASLMFTSFYLVDMSSRLRLDRIQKRDKTNAWNHRLLRKIATVFAPVTASMRAFGSLRFCCCSWEVVNRACMETFSTSTLDQLLFCNCPQPQQSVHTPLYISSSAVAVAASVTLVNGLVSLCLRLDLHWPLAIASIRCVVQLSLLGYILVPIFRYRLWWLVLLYACFMLIMGTLEAVQSPTYTYKGVFLQALGCIGSSTALFLCYVLLLVIRAQPWWQPQYFIPMLGIMMGHTISGISVGLTALLEEFNSGKERIEELLALGASRWEATHATRRRCIRMTLMPTLNQMNVVGIVAIPGIMTGQILQGSDPSQAARYQMIIIFTVAANTGMSAVSALYLATLYTVDECARLRLDRVHNRSKPRSWSNRLRQAAVRVCSCCAAKGHKHRNVLSDDVIEKLIKRTTISQP</sequence>
<evidence type="ECO:0000313" key="7">
    <source>
        <dbReference type="EMBL" id="KAK9919049.1"/>
    </source>
</evidence>
<dbReference type="PANTHER" id="PTHR30028:SF0">
    <property type="entry name" value="PROTEIN ALUMINUM SENSITIVE 3"/>
    <property type="match status" value="1"/>
</dbReference>
<keyword evidence="8" id="KW-1185">Reference proteome</keyword>
<accession>A0ABR2Z538</accession>
<evidence type="ECO:0000256" key="5">
    <source>
        <dbReference type="ARBA" id="ARBA00023136"/>
    </source>
</evidence>
<feature type="transmembrane region" description="Helical" evidence="6">
    <location>
        <begin position="7"/>
        <end position="26"/>
    </location>
</feature>
<evidence type="ECO:0000256" key="2">
    <source>
        <dbReference type="ARBA" id="ARBA00005268"/>
    </source>
</evidence>
<keyword evidence="4 6" id="KW-1133">Transmembrane helix</keyword>
<evidence type="ECO:0000256" key="4">
    <source>
        <dbReference type="ARBA" id="ARBA00022989"/>
    </source>
</evidence>
<evidence type="ECO:0000256" key="3">
    <source>
        <dbReference type="ARBA" id="ARBA00022692"/>
    </source>
</evidence>
<protein>
    <submittedName>
        <fullName evidence="7">Uncharacterized protein</fullName>
    </submittedName>
</protein>
<name>A0ABR2Z538_9CHLO</name>
<comment type="subcellular location">
    <subcellularLocation>
        <location evidence="1">Membrane</location>
        <topology evidence="1">Multi-pass membrane protein</topology>
    </subcellularLocation>
</comment>
<evidence type="ECO:0000256" key="6">
    <source>
        <dbReference type="SAM" id="Phobius"/>
    </source>
</evidence>
<proteinExistence type="inferred from homology"/>
<dbReference type="Pfam" id="PF03649">
    <property type="entry name" value="UPF0014"/>
    <property type="match status" value="2"/>
</dbReference>
<keyword evidence="3 6" id="KW-0812">Transmembrane</keyword>
<feature type="transmembrane region" description="Helical" evidence="6">
    <location>
        <begin position="494"/>
        <end position="512"/>
    </location>
</feature>
<feature type="transmembrane region" description="Helical" evidence="6">
    <location>
        <begin position="333"/>
        <end position="356"/>
    </location>
</feature>
<evidence type="ECO:0000313" key="8">
    <source>
        <dbReference type="Proteomes" id="UP001491310"/>
    </source>
</evidence>
<feature type="transmembrane region" description="Helical" evidence="6">
    <location>
        <begin position="192"/>
        <end position="218"/>
    </location>
</feature>
<organism evidence="7 8">
    <name type="scientific">Coccomyxa subellipsoidea</name>
    <dbReference type="NCBI Taxonomy" id="248742"/>
    <lineage>
        <taxon>Eukaryota</taxon>
        <taxon>Viridiplantae</taxon>
        <taxon>Chlorophyta</taxon>
        <taxon>core chlorophytes</taxon>
        <taxon>Trebouxiophyceae</taxon>
        <taxon>Trebouxiophyceae incertae sedis</taxon>
        <taxon>Coccomyxaceae</taxon>
        <taxon>Coccomyxa</taxon>
    </lineage>
</organism>
<dbReference type="EMBL" id="JALJOT010000001">
    <property type="protein sequence ID" value="KAK9919049.1"/>
    <property type="molecule type" value="Genomic_DNA"/>
</dbReference>
<feature type="transmembrane region" description="Helical" evidence="6">
    <location>
        <begin position="305"/>
        <end position="327"/>
    </location>
</feature>
<feature type="transmembrane region" description="Helical" evidence="6">
    <location>
        <begin position="162"/>
        <end position="180"/>
    </location>
</feature>
<feature type="transmembrane region" description="Helical" evidence="6">
    <location>
        <begin position="32"/>
        <end position="51"/>
    </location>
</feature>
<feature type="transmembrane region" description="Helical" evidence="6">
    <location>
        <begin position="63"/>
        <end position="83"/>
    </location>
</feature>
<evidence type="ECO:0000256" key="1">
    <source>
        <dbReference type="ARBA" id="ARBA00004141"/>
    </source>
</evidence>
<feature type="transmembrane region" description="Helical" evidence="6">
    <location>
        <begin position="363"/>
        <end position="380"/>
    </location>
</feature>
<dbReference type="PANTHER" id="PTHR30028">
    <property type="entry name" value="UPF0014 INNER MEMBRANE PROTEIN YBBM-RELATED"/>
    <property type="match status" value="1"/>
</dbReference>
<gene>
    <name evidence="7" type="ORF">WJX75_008990</name>
</gene>
<comment type="similarity">
    <text evidence="2">Belongs to the UPF0014 family.</text>
</comment>
<dbReference type="InterPro" id="IPR005226">
    <property type="entry name" value="UPF0014_fam"/>
</dbReference>
<comment type="caution">
    <text evidence="7">The sequence shown here is derived from an EMBL/GenBank/DDBJ whole genome shotgun (WGS) entry which is preliminary data.</text>
</comment>